<dbReference type="SUPFAM" id="SSF53901">
    <property type="entry name" value="Thiolase-like"/>
    <property type="match status" value="5"/>
</dbReference>
<evidence type="ECO:0000256" key="9">
    <source>
        <dbReference type="ARBA" id="ARBA00060622"/>
    </source>
</evidence>
<feature type="domain" description="Ketosynthase family 3 (KS3)" evidence="14">
    <location>
        <begin position="3219"/>
        <end position="3643"/>
    </location>
</feature>
<dbReference type="SMART" id="SM00826">
    <property type="entry name" value="PKS_DH"/>
    <property type="match status" value="2"/>
</dbReference>
<gene>
    <name evidence="16" type="ORF">NZH93_20995</name>
</gene>
<dbReference type="SUPFAM" id="SSF47336">
    <property type="entry name" value="ACP-like"/>
    <property type="match status" value="6"/>
</dbReference>
<comment type="catalytic activity">
    <reaction evidence="7">
        <text>6 (S)-methylmalonyl-CoA + propanoyl-CoA + 6 NADPH + 12 H(+) = 6-deoxyerythronolide B + 6 CO2 + 6 NADP(+) + 7 CoA + H2O</text>
        <dbReference type="Rhea" id="RHEA:23068"/>
        <dbReference type="ChEBI" id="CHEBI:15377"/>
        <dbReference type="ChEBI" id="CHEBI:15378"/>
        <dbReference type="ChEBI" id="CHEBI:16089"/>
        <dbReference type="ChEBI" id="CHEBI:16526"/>
        <dbReference type="ChEBI" id="CHEBI:57287"/>
        <dbReference type="ChEBI" id="CHEBI:57327"/>
        <dbReference type="ChEBI" id="CHEBI:57392"/>
        <dbReference type="ChEBI" id="CHEBI:57783"/>
        <dbReference type="ChEBI" id="CHEBI:58349"/>
        <dbReference type="EC" id="2.3.1.94"/>
    </reaction>
</comment>
<evidence type="ECO:0000256" key="7">
    <source>
        <dbReference type="ARBA" id="ARBA00052442"/>
    </source>
</evidence>
<dbReference type="Pfam" id="PF08659">
    <property type="entry name" value="KR"/>
    <property type="match status" value="5"/>
</dbReference>
<dbReference type="SMART" id="SM01294">
    <property type="entry name" value="PKS_PP_betabranch"/>
    <property type="match status" value="6"/>
</dbReference>
<dbReference type="GO" id="GO:0006633">
    <property type="term" value="P:fatty acid biosynthetic process"/>
    <property type="evidence" value="ECO:0007669"/>
    <property type="project" value="InterPro"/>
</dbReference>
<evidence type="ECO:0000256" key="11">
    <source>
        <dbReference type="ARBA" id="ARBA00066981"/>
    </source>
</evidence>
<evidence type="ECO:0000256" key="12">
    <source>
        <dbReference type="PROSITE-ProRule" id="PRU01363"/>
    </source>
</evidence>
<keyword evidence="2" id="KW-0597">Phosphoprotein</keyword>
<dbReference type="Proteomes" id="UP001141259">
    <property type="component" value="Unassembled WGS sequence"/>
</dbReference>
<dbReference type="PROSITE" id="PS00012">
    <property type="entry name" value="PHOSPHOPANTETHEINE"/>
    <property type="match status" value="3"/>
</dbReference>
<reference evidence="16" key="1">
    <citation type="submission" date="2022-08" db="EMBL/GenBank/DDBJ databases">
        <authorList>
            <person name="Tistechok S."/>
            <person name="Samborskyy M."/>
            <person name="Roman I."/>
        </authorList>
    </citation>
    <scope>NUCLEOTIDE SEQUENCE</scope>
    <source>
        <strain evidence="16">DSM 103496</strain>
    </source>
</reference>
<dbReference type="Gene3D" id="3.40.50.720">
    <property type="entry name" value="NAD(P)-binding Rossmann-like Domain"/>
    <property type="match status" value="5"/>
</dbReference>
<feature type="region of interest" description="C-terminal hotdog fold" evidence="12">
    <location>
        <begin position="2583"/>
        <end position="2717"/>
    </location>
</feature>
<dbReference type="PROSITE" id="PS00606">
    <property type="entry name" value="KS3_1"/>
    <property type="match status" value="5"/>
</dbReference>
<organism evidence="16 17">
    <name type="scientific">Umezawaea endophytica</name>
    <dbReference type="NCBI Taxonomy" id="1654476"/>
    <lineage>
        <taxon>Bacteria</taxon>
        <taxon>Bacillati</taxon>
        <taxon>Actinomycetota</taxon>
        <taxon>Actinomycetes</taxon>
        <taxon>Pseudonocardiales</taxon>
        <taxon>Pseudonocardiaceae</taxon>
        <taxon>Umezawaea</taxon>
    </lineage>
</organism>
<dbReference type="GO" id="GO:0004315">
    <property type="term" value="F:3-oxoacyl-[acyl-carrier-protein] synthase activity"/>
    <property type="evidence" value="ECO:0007669"/>
    <property type="project" value="InterPro"/>
</dbReference>
<dbReference type="InterPro" id="IPR049551">
    <property type="entry name" value="PKS_DH_C"/>
</dbReference>
<comment type="caution">
    <text evidence="16">The sequence shown here is derived from an EMBL/GenBank/DDBJ whole genome shotgun (WGS) entry which is preliminary data.</text>
</comment>
<sequence length="7742" mass="809058">MLNESEHITSATSTSVDGAEQPSSWQLLVQAPEAEQERLLVELVGRAAAAVLRRAPGEVVAAERPFLELGFDSIAAVDLHAKLTEATGLHLPITLVFDYPTPAAVARYLRAEALGLSAAPILPPSANTASDEPIAIVAMACRFPGGVSSPEELWRFIADGGDAISGLPTNRGWDLDALYDPDPEHQGTTYTREGGFLHDADQFDPTFFGISPREAVAMDPQQRLLLETSWEVLERAGIDPGTLRGSSTAVYVGAEQQEYGPRLAEAQGHEGSLLTGNTASVASGRISYTLGLEGPAVTVDTACSASLVALHLAVQTLRSGESSLAFAGGAAVMASPGSLVAFSRQRGLSPDGRCKAFSSTADGTGWSEGVGMVLLERLSDAVRNGHPVLALVRGSAINQDGASNGLTAPNGPAQQRVIHQALVDAELTTADVDVVEAHGTGTVLGDPIEAQAILATYGQNRETPLLLGSLKSNLGHTQAAAGVAGVIKMVMALRNGLLPRTLHVDRPSPHVDWSSGSLELLTEAKPWPASERPRRAGVSAFGISGTNAHTIIEEYTGEAVEVPEPARVASVLPWVLSAKTAEALGDQARHLVAHLDERPELSEVDLGHSLATSRVAFDHRAVVLGSSREAFRQALTALADGTSSPAVISGAATGGKLAFLFTGQGAQRLDMGRELHREFPVFAAAFDDACRHLDVHLDQPLRTVVFGDDPDLLDRTEYTQPALFAVEVALFRTLEAWGVRQDYLAGHSVGEIAAAHVAGVLSLDDACALVAARGRMMQALPGGGAMVALQASEDEVLPLLDEDVSLAAVNGPMAVVVAGEEDAVARVVANFPDRKSKRLAVSHAFHSPLMDAMLEEFTWITEVLKYRPPRLPIVSTVTGRLVSAEELCSPEYWVRHVREAVRFADAVDTLVGLGVTTFVELGPDAVLTAMAAETAPDAVLVPTVRKGRAETDGLLRAVGRLHAGGVRVDWGPVFAGTGARRVDLPTYAFQREGFWLTGGSSPAAVDRHEADFWAAVDRGDLDSLASALSLDDSGALADLLPALAKWRRGRADASTVDAWRYKTSWTRLPEGGGRATGRWLLVSADDVAGLVERGLDVVRIDPSTDRAALAETLAGAGSLDGVLSLSADVVETVVLVQALGDAGVAAPLWCATRGAVSAGRDDAVDPALTQVWGVGKVVALEHPERWGGLVDLPADVDDRVLDRLVAVLGGTEDQVAIRGSRVFGRRLAQAPAKTGVGDWTPRGTVLVTGGTGALGTQVARWLASAGAERLVLTSRRGLDAPGAVDLVEELDIPVVVAACDVADREALKALLEEYPPDAVVHAAGVDSLVALDVQDVAEFRQVVAAKAAGAANLDELVGEVDAFVLFSSIASTWGSGGQAAYGAANAYLDGLAESRRARGLTALSVAWGAWAGAGMATVEDVEEHLRLRGVRAMAPELALSALRQAIALDEGLVTVADVDWSRFVPIFTSERLSPLLSDLPQARDAVVGVAPSDAATGLTARLTGLAEPEQRHLVLDLVRTHAATVLGHSSGGAIEPSKAFKELGFDSLTAVEFRGVIAAETGLALPATLVFDYPTPVALAEHLRAELVGSRPAALAAAANAIPVDEPIAIVAMACRFPGGVVTPEQLWDVVFDGVDTVGDFPTDRGWDLAGLYDPDPDAPGKSYAREGAFLYGAGEFDPAFFGISPREALAMDPQQRLLLETSWEVFERAGIDPDSLRGGQVGVFAGSNGQDYGTQLSSLPAEIEGYFGTGNAASVASGRISYTFGFEGPAVTVDTACSSSLVALHLAVQALRSGECSLALAGGVTIMSTPAAFVDFSRQRGLAVDGRCKAFAAGADGTAWGEGVGMLLVERLSDAQRNGHQVLAVVKGSAINQDGASNGLTAPNGPSQQRVIRKALANAGLSTSDVDVVEAHGTGTALGDPIEAQALLATYGQDRGTPLLLGSVKTNIGHTQAAAGVAAVIKVVMAMRHGVVPKTLHVDAPSPQVDWAAGAIDLVTERVEWPEVDRPRRAGVSSFGFSGTNAHAILEQAPVVVERPTARTTPAVVPVVLSAKSPEALRAQASALLEADADLTDLGFSLATGRSRLAHRAVLAVSDHDELRRQVTAVESTEVVGGRVAFLFTGQGSQRAGMGRGLYDAFPVFADAFDAVAGLVEVRHDSLDRTEFAQPALFALEVALYRLVESWGVRPDFLAGHSIGEIAAAHVAGVLSLDDAATLISARGRLMQALPEGGAMVAVQATEVEVLPHLTDLVSIAAVNGPSSVVIAGDEAEVERVLSEFADRKSKRLAVSHAFHSPLMDPMLDEFRAVVSKLTFSEPKIPMLGEVTDPEYWVRHVRDAVRFADTVTTLEAKGVTTFLELGPDGVLTAMGAESVTEAVLIAGQRKDRDEAKTLVQAVGAAHSRGVEVDWAAYFAGTGARRVDLPTYRFQRERFWLDGVGAVGDVTSAGLGSAGHPLLGAVLRTPDGGVLGTARLSVATHAWLGDHVVAGAVVVPGTALLELAIRAGDEVGCGHVDELLLQAPLILPEGGAVNVHLVLDPADASGRRGVTVSAQPDGGEWTTHAVGVLTEAAQAPDFDLTTWPPAAEAVEIGSTYEDLARAGLAYGPVFQGLKAAWRDGETVYVEAELPESEHRGAAEFGVHPALLDSVLHGIGVGGAQSASLPFSWTGVTLFAAGASVLRARISGRGDAVSVEIADGAGSPVAQVGSLALRPIAADRFAAGTDSLFRVDWVPAPTAAESTVDDATVLVVPDGALRDVTGHVLVEIQSFLASGDGTLVLVTGETPGQAGVPGLVRSAQQEHPDRIVLVYAGSCAEIHAALPSVLATGEPEVALRDGQALVPRLARATADADPIALDGTVLITGGTGGLGAALARHLVAEHGVRHLVLTSRRGPDAPGAAELVAELDARVDVIACDVSDRAAVEALLAGIPDLTGVVHTAGVLDDGILESLTPQRLDAVFAPKVDAAWHLHDLTRDLTLFALFSSISGVLGSPGQANYAAANTALDALATHRHSLGLPAVSLAWGLWDQHSGMGSTLSDADLARIARSGLPALGIAEGMELFDRGLRAGTPVVVPAKLDLPALKATGEVQHALRGLVRIPRRRVAAGASGAAAAPWVARLAGLSATDQERLLVDLVREKVATVLGFGSADEISPGRGLVELGLDSLSAVELRNALSAATGLRLPATLVFDYPTATALGAHLRTELVGDDEVAEEFTAASVGTDEPIAIVGMACRFPGGVRSPEDLWRLVDSGTDAISWFPTNRGWDVEGLYDPDPDAVGKTYTREGGFLHEAGDFDPALFGISPREALAMDPQQRQLLETSWEAVEHAGIDIASLRGSRTGVFAGLMYHDYATGLTEIPEEVSGYVGTGTSGSVLSGRVSYTFGFEGPAVTVDTACSSSLVALHLAVQALRSGECSLALAGGATVMATPETFVDFSRQRGLSADGRSKAFSADADGVGWAEGVGVLLVERLSDARRNGHEVLAVVRGSAVNQDGASSTLTAPNGPSQQRVIKQALANAGLSTTDIDVVEAHGTGTRLGDPIEAQAVLATYGQDRDRPVLMGALKSNVGHTQAAAGVGGVIKMVEAIRRGIAPKTLHAVEPSPHVDWAAGSVELLTEAKPWPETGRPRRAAVSAFGIGGTNAHTIIEQAPEASAPEVGRRPLAAVPVVLSGKTAAAVRAQADRLLAALDPMVEVADLGFSSVTTRTALDHRAVVVATDHDDLRKGLEGLTTGSVVGGRLAFLFTGQGSQRAGMGRELYGTFPVFAKAFDAVAALVEVRHDSLDRTEFAQPALFALEVALYRLVESWGVRPDFLAGHSIGEIAAAHVAGVLSLEDAATLVGERGRLMQALPEGGAMVAVQATEDEVTPHLTDLVSIAAINGPDSIVIAGDENAVDGVLTHFADRKTKRLAVSHAFHSPLMDPMLDEFRAVVSTLTFNEPKIPMLGEVTDPEYWVRHVRDAVRFADAVTTLEAKGVTTFLELGPDGVLTAMGQDSVREAVLVSGLRKDRSEVASLVQSLGALHVRGQAVDWTAYFAGSGARKTALPTYAFQHEWFWLSSQVAPVVDEAEFWSIVDNGDLAAVVDALPALVERRSGSAWTYRVEWSPVTATGRVTGRWLVVADGDESALVDGLTARGLDVLVAEPTLLPVGESFDGVLSLVTDVLDALELVRNVDAPLWFATRGAVTTGRDDVVVTPELAQLWGLGRVVALEHPDRWGGLVDLPDLDDQALDRLVAVLAGGEDQVAVRPSGVFGRRLVPTRGGTADWTPRGTVLVTGGTGALGSRVARWLAGAGAERLVLTSRRGLDAPGAAELVEELDIPVVVAACDVADREALKALLEEYPPDAVVHAAGIEAFSPLAEQDPSEFGGVLAAKVAGAANLDELVGEVDAFVLFSSIAGTWGAGGQGAYAAANAYLDGLAESRRARGLTATSIAWGAWADGGMATEGDAEDHLRARGIRPMAPERALAALRKAVGSDVGVQTVADVDWERFAPLFASVRPSPLLRDLPQVRQALSTAPAGDSGMVARLTALPEDEQRRLLLDLVRDQVVAVLGGEQVVESGLAFKELGFDSLTAVEFRGAIGTATGLKLPATLVFDYPTPAVLAEHLRAELVGTRPEALSADVAVRVDEPIAIVAMACRFPGGVASPEQLWDLLEQGRDAMTGFPTDRGWDLAGIYDPDPEHEGTSYVVEGAFVDDVSGFDPAFFGISPREALAMDPQQRLLLETSWEAFERAGIDPVSLRGGQVGVFAGTNGQDYLDLLPRIPDGLEGHVGTGNASSVLSGRVSYTFGLEGPAVTVDTACSSSLVALHLAVQALRSGECSLALAGGVTIMATPGAFVDFSRQRGLAVDGRCKAFAAGADGTAWGEGVGMLLVERLSDAQRNGHEVLAVVRGSAINQDGASNGLTAPNGPSQQRVIRRALANSGLSTSDVDVVEAHGTGTALGDPIEAQALIATYGQERTTPLLLGSVKSNIGHTQAAAGVAAVIKAVMAMRHGIVPKTLHVGEPTHEVEWSAGLVDLVTENVAWPETGRVRRVGVSSFGFSGTNAHAVLEQATVVDAPVVQGVAPAVVPVVLSGKTPEALRAQASALLDHPADLLDLGFSLAGRTRLEHRAVLAVTDDLRGELEAVANGESTPAAEGRLAFLFTGQGSQRAGMGRELYEAFPVFAEAFDAVAALVEVRQDSLDRTEFAQPALFALEVALYRLVASWGVRPDFLAGHSIGEIAAAHVAGVLSLEDAAKLVSERGRLMQALPEGGAMVAVQATEDEVTPHLTDLVSIAAINGPSSVVIAGDEAEVERVLSHFGNRKSKRLAVSHAFHSPLMDPMLDDFRAVVSTLTFNDPKIPMLGDVTDPEYWVRHVREAVRFADAVTTLEAKGVTTFLELGPDGVLTAMGADSVTDAVLIAGQRKDRDEAKTLVQAVGAAHSRGVDVDWAAYFVGTGARRVDLPTYRFQRERFWLEGSGSVGDVTSAGLESAGHPLLGAILPLPDGGVLATARLSVASHGWLGDHVVAGSVVVPGTALVELVVRAGDEVGCGHLEELLLQEPLVLPERGGVSLHVAVGEAEDGRRAVTVLSRPDGDEVLWTTHATGFLTDQVVTPDFELAEWPPTGATALDVTTLYDDLAASGLAYGPVFQGLKAAWRDGDDIYVEAESEHRQAADFGVHPALLDSVLHAIGIGQTGPGALPFSWAGVSLFAAGASVLRAKVTNRGGSVTVLAADGTGAPVVRVDSLVLREFGGVDRKTADPLYGVEWTALPTDDVAPDPDAQVLVVPDGDLHDVVAGVLADLQEFLAGERDRLVVVTSGAVSVAGEDVSPTQAAVSGLVRSAQSEHPDRIVLLDSDDPTSVIGTGEPEVAVRAGTVFVPRLVPLSLGAPKTLDGTVLVTGGTGGLGAELARHLVAEHGVRHLVLTSRRGLEAPGAAELVAELDARVDVVACDVSDRDSVETLLAGIEDLTGVVHTAGVLDDGVLESLTPQRFATVLGPKADAARHLHDLTGELELFALFSSSSGVLGAPGQANYAAANTYLDGLAAHRRANGQAAVSLAWGVWEQTTGMGAGLSPADLARMARAGMPVLPIADGLALFDAALRADTALALPMKLDTTVLRTSAEVPALLRGLVRAPKRRNAAKASAESAQWSQKLLGVPTEEQDRLLLDLVRGRVATVLGYRDAGQVEPGRGLVEMGLDSLSAVELRNALGAATGLRLPATVVFDYPTSLALAAHLRTELVDEDDVVEQVVAAKVANDDPIAIVAMACRFPGGVRSPEDLWQLVLDGRDAVSGFPTGRGWDLDGLYDPNPDAIGKTYTREGGFLHEAGDFDPAFFGISPREALAMDPQQRLLLETSWEAFERAGIDPAAVRGSRTGVFAGLMYHDYATNLGTVPDEVEGYLGTGTSGSVVSGRVSYTFGLEGPAVTVDTACSSSLVALHWAVQALRSGECDLALAGGVTVMATPDTFVDFSRQRGLSADGRSKAYSEGADGTGWSEGVGVLLVERLSDARRNGHQVLAVVKGSAINQDGASSTLTAPNGPSQQRVIKQALANAGLSTSDIDVVEGHGTGTPLGDPIEVQALLATYGQDRETPLLLGSLKSNIGHAQAAAGVGGVIKMVQALRHGIAPKTLHVSAPTSHVDWTSGSVELLTEQREWPSAGRPRRAAVSSFGISGTNAHTIIEQAPEADVPVVERKRLPLVPIVLSGKTPEALKAQAERLPEADLLDLGFSLATSRARLEHRAVLVAEDHDDLARQLAAFEPTDAVQGGRLAFLFTGQGSQRIDMGRELYEAFPVFARAFDEITAVLDVRSDESLDRTEFAQPALFAIEVALYRLVESWGVRPDFLAGHSIGELAAAHVSGVLTLEDAAVLVAARGRLMQSLPSGGAMVALQATEDEVRPHLTDYVSIAAVNGPTSVVVSGAERAVDEVLAHFTDRKSKRLAVSHAFHSPLMDDVLDEFLVVAKGMAFNAPKIPIVSTLTGALATTEELCSPEYWVRHVREAVRFADAIRTLEAEGVSTFLELGPDAVLTAMAADSTAAELVPSLRKGRPEARAVLQALGKVHELGVPVDWAAYFAGSGAQRIDLPTYAFQHERFWLASEQAPIAVDEVDARFWEAVENGDLGSISSTLDLDGDRPLSEVLPALSSWRRTRRDRSTVDGWRYRVQWEPVTTGSAAVGRWLVVAPENGHDATLLAGLTARGIEVVPVDASTDRDRLAEELVTAGPVDGVLSLAGDALSTVVLVQALGDAVVDAPLWCVTRAGVSTASEDVDPAQAGLWGLGRVVALEHPNRWGGLVDVPTTLDDHALDALTAALAGTEDQVAIREAGVFGRRLAHAPAKDGAEEWTPSGTVLVTGGTGALGGHVARWLAGAGAEHLVLTSRRGAAAPGAAELTAELEALGARVTVAACDVADRDALAALVAEHPPTSVVHTAGVELFQPLEDHDLGEFAAVLAAKVAGARNLDELVGDVDAFVLFSSIAGTWGSGGQSAYSAANAALDGLAESRRARGLAGLSVAWGPWADGGMADGDAAEQLRRRGVTVMPAEQAVAALRTSLAQRDTTVTLADVDWELFAAVFTAARPSPLLGDLPEVRDAAAKAPAEPEQSDLVGRLSGLGAKERDRMLLDVVRTRVAAVLGHAGIDAVQPTRGFSELGFDSLSAVELRNTLGAATGLTLPATLVFDYPTSAALAQFLRGKLALDERSSTPVLDELGLLETAAARTDLGEQEKAGVVARLQALLARYVPGGEAPSVADQLNTADDDAIFDFIDKEFGV</sequence>
<dbReference type="CDD" id="cd08952">
    <property type="entry name" value="KR_1_SDR_x"/>
    <property type="match status" value="3"/>
</dbReference>
<feature type="active site" description="Proton acceptor; for dehydratase activity" evidence="12">
    <location>
        <position position="2483"/>
    </location>
</feature>
<dbReference type="Gene3D" id="1.10.1200.10">
    <property type="entry name" value="ACP-like"/>
    <property type="match status" value="6"/>
</dbReference>
<keyword evidence="3" id="KW-0808">Transferase</keyword>
<keyword evidence="5" id="KW-0511">Multifunctional enzyme</keyword>
<dbReference type="RefSeq" id="WP_259624848.1">
    <property type="nucleotide sequence ID" value="NZ_JANYMP010000009.1"/>
</dbReference>
<dbReference type="InterPro" id="IPR006162">
    <property type="entry name" value="Ppantetheine_attach_site"/>
</dbReference>
<feature type="domain" description="Ketosynthase family 3 (KS3)" evidence="14">
    <location>
        <begin position="6232"/>
        <end position="6656"/>
    </location>
</feature>
<dbReference type="InterPro" id="IPR050091">
    <property type="entry name" value="PKS_NRPS_Biosynth_Enz"/>
</dbReference>
<feature type="active site" description="Proton donor; for dehydratase activity" evidence="12">
    <location>
        <position position="2644"/>
    </location>
</feature>
<dbReference type="InterPro" id="IPR036736">
    <property type="entry name" value="ACP-like_sf"/>
</dbReference>
<feature type="domain" description="Carrier" evidence="13">
    <location>
        <begin position="1512"/>
        <end position="1587"/>
    </location>
</feature>
<dbReference type="InterPro" id="IPR014031">
    <property type="entry name" value="Ketoacyl_synth_C"/>
</dbReference>
<dbReference type="InterPro" id="IPR057326">
    <property type="entry name" value="KR_dom"/>
</dbReference>
<evidence type="ECO:0000256" key="5">
    <source>
        <dbReference type="ARBA" id="ARBA00023268"/>
    </source>
</evidence>
<evidence type="ECO:0000256" key="6">
    <source>
        <dbReference type="ARBA" id="ARBA00023315"/>
    </source>
</evidence>
<dbReference type="GO" id="GO:0004312">
    <property type="term" value="F:fatty acid synthase activity"/>
    <property type="evidence" value="ECO:0007669"/>
    <property type="project" value="TreeGrafter"/>
</dbReference>
<evidence type="ECO:0000259" key="14">
    <source>
        <dbReference type="PROSITE" id="PS52004"/>
    </source>
</evidence>
<dbReference type="InterPro" id="IPR020806">
    <property type="entry name" value="PKS_PP-bd"/>
</dbReference>
<evidence type="ECO:0000256" key="10">
    <source>
        <dbReference type="ARBA" id="ARBA00063272"/>
    </source>
</evidence>
<feature type="region of interest" description="C-terminal hotdog fold" evidence="12">
    <location>
        <begin position="5600"/>
        <end position="5750"/>
    </location>
</feature>
<evidence type="ECO:0000259" key="15">
    <source>
        <dbReference type="PROSITE" id="PS52019"/>
    </source>
</evidence>
<dbReference type="SUPFAM" id="SSF52151">
    <property type="entry name" value="FabD/lysophospholipase-like"/>
    <property type="match status" value="5"/>
</dbReference>
<feature type="domain" description="Ketosynthase family 3 (KS3)" evidence="14">
    <location>
        <begin position="131"/>
        <end position="554"/>
    </location>
</feature>
<feature type="domain" description="Ketosynthase family 3 (KS3)" evidence="14">
    <location>
        <begin position="1605"/>
        <end position="2029"/>
    </location>
</feature>
<feature type="domain" description="Carrier" evidence="13">
    <location>
        <begin position="3126"/>
        <end position="3201"/>
    </location>
</feature>
<evidence type="ECO:0000256" key="1">
    <source>
        <dbReference type="ARBA" id="ARBA00022450"/>
    </source>
</evidence>
<keyword evidence="17" id="KW-1185">Reference proteome</keyword>
<feature type="region of interest" description="N-terminal hotdog fold" evidence="12">
    <location>
        <begin position="5467"/>
        <end position="5588"/>
    </location>
</feature>
<dbReference type="EMBL" id="JANYMP010000009">
    <property type="protein sequence ID" value="MCS7479348.1"/>
    <property type="molecule type" value="Genomic_DNA"/>
</dbReference>
<dbReference type="Gene3D" id="3.40.47.10">
    <property type="match status" value="5"/>
</dbReference>
<dbReference type="Gene3D" id="3.40.366.10">
    <property type="entry name" value="Malonyl-Coenzyme A Acyl Carrier Protein, domain 2"/>
    <property type="match status" value="5"/>
</dbReference>
<dbReference type="InterPro" id="IPR014030">
    <property type="entry name" value="Ketoacyl_synth_N"/>
</dbReference>
<dbReference type="SMART" id="SM00827">
    <property type="entry name" value="PKS_AT"/>
    <property type="match status" value="5"/>
</dbReference>
<dbReference type="Pfam" id="PF22953">
    <property type="entry name" value="SpnB_Rossmann"/>
    <property type="match status" value="1"/>
</dbReference>
<feature type="domain" description="Carrier" evidence="13">
    <location>
        <begin position="6139"/>
        <end position="6214"/>
    </location>
</feature>
<dbReference type="Pfam" id="PF21089">
    <property type="entry name" value="PKS_DH_N"/>
    <property type="match status" value="2"/>
</dbReference>
<evidence type="ECO:0000256" key="8">
    <source>
        <dbReference type="ARBA" id="ARBA00060158"/>
    </source>
</evidence>
<dbReference type="EC" id="2.3.1.94" evidence="11"/>
<name>A0A9X2VQ15_9PSEU</name>
<evidence type="ECO:0000313" key="17">
    <source>
        <dbReference type="Proteomes" id="UP001141259"/>
    </source>
</evidence>
<dbReference type="PANTHER" id="PTHR43775:SF51">
    <property type="entry name" value="INACTIVE PHENOLPHTHIOCEROL SYNTHESIS POLYKETIDE SYNTHASE TYPE I PKS1-RELATED"/>
    <property type="match status" value="1"/>
</dbReference>
<dbReference type="FunFam" id="1.10.1200.10:FF:000007">
    <property type="entry name" value="Probable polyketide synthase pks17"/>
    <property type="match status" value="5"/>
</dbReference>
<keyword evidence="4" id="KW-0677">Repeat</keyword>
<dbReference type="InterPro" id="IPR009081">
    <property type="entry name" value="PP-bd_ACP"/>
</dbReference>
<proteinExistence type="predicted"/>
<dbReference type="CDD" id="cd08956">
    <property type="entry name" value="KR_3_FAS_SDR_x"/>
    <property type="match status" value="2"/>
</dbReference>
<evidence type="ECO:0000256" key="2">
    <source>
        <dbReference type="ARBA" id="ARBA00022553"/>
    </source>
</evidence>
<feature type="domain" description="Carrier" evidence="13">
    <location>
        <begin position="4527"/>
        <end position="4603"/>
    </location>
</feature>
<evidence type="ECO:0000259" key="13">
    <source>
        <dbReference type="PROSITE" id="PS50075"/>
    </source>
</evidence>
<dbReference type="SMART" id="SM00825">
    <property type="entry name" value="PKS_KS"/>
    <property type="match status" value="5"/>
</dbReference>
<dbReference type="InterPro" id="IPR014043">
    <property type="entry name" value="Acyl_transferase_dom"/>
</dbReference>
<evidence type="ECO:0000256" key="3">
    <source>
        <dbReference type="ARBA" id="ARBA00022679"/>
    </source>
</evidence>
<keyword evidence="1" id="KW-0596">Phosphopantetheine</keyword>
<dbReference type="NCBIfam" id="NF045894">
    <property type="entry name" value="PKS_plus_SDR"/>
    <property type="match status" value="3"/>
</dbReference>
<dbReference type="PROSITE" id="PS52004">
    <property type="entry name" value="KS3_2"/>
    <property type="match status" value="5"/>
</dbReference>
<dbReference type="FunFam" id="3.40.366.10:FF:000002">
    <property type="entry name" value="Probable polyketide synthase 2"/>
    <property type="match status" value="1"/>
</dbReference>
<dbReference type="InterPro" id="IPR020807">
    <property type="entry name" value="PKS_DH"/>
</dbReference>
<dbReference type="SUPFAM" id="SSF55048">
    <property type="entry name" value="Probable ACP-binding domain of malonyl-CoA ACP transacylase"/>
    <property type="match status" value="5"/>
</dbReference>
<feature type="region of interest" description="N-terminal hotdog fold" evidence="12">
    <location>
        <begin position="2452"/>
        <end position="2572"/>
    </location>
</feature>
<feature type="domain" description="PKS/mFAS DH" evidence="15">
    <location>
        <begin position="5467"/>
        <end position="5750"/>
    </location>
</feature>
<dbReference type="PANTHER" id="PTHR43775">
    <property type="entry name" value="FATTY ACID SYNTHASE"/>
    <property type="match status" value="1"/>
</dbReference>
<dbReference type="InterPro" id="IPR016035">
    <property type="entry name" value="Acyl_Trfase/lysoPLipase"/>
</dbReference>
<dbReference type="InterPro" id="IPR018201">
    <property type="entry name" value="Ketoacyl_synth_AS"/>
</dbReference>
<comment type="pathway">
    <text evidence="9">Antibiotic biosynthesis; erythromycin biosynthesis.</text>
</comment>
<evidence type="ECO:0000256" key="4">
    <source>
        <dbReference type="ARBA" id="ARBA00022737"/>
    </source>
</evidence>
<dbReference type="InterPro" id="IPR036291">
    <property type="entry name" value="NAD(P)-bd_dom_sf"/>
</dbReference>
<dbReference type="Pfam" id="PF00698">
    <property type="entry name" value="Acyl_transf_1"/>
    <property type="match status" value="5"/>
</dbReference>
<accession>A0A9X2VQ15</accession>
<protein>
    <recommendedName>
        <fullName evidence="11">6-deoxyerythronolide-B synthase</fullName>
        <ecNumber evidence="11">2.3.1.94</ecNumber>
    </recommendedName>
</protein>
<keyword evidence="6" id="KW-0012">Acyltransferase</keyword>
<dbReference type="Pfam" id="PF00109">
    <property type="entry name" value="ketoacyl-synt"/>
    <property type="match status" value="5"/>
</dbReference>
<dbReference type="SMART" id="SM00823">
    <property type="entry name" value="PKS_PP"/>
    <property type="match status" value="6"/>
</dbReference>
<dbReference type="Gene3D" id="3.10.129.110">
    <property type="entry name" value="Polyketide synthase dehydratase"/>
    <property type="match status" value="2"/>
</dbReference>
<comment type="function">
    <text evidence="8">Involved in the biosynthesis of antibiotic erythromycin via the biosynthesis of its aglycone precursor, 6-deoxyerythronolide B (6-dEB).</text>
</comment>
<dbReference type="Pfam" id="PF16197">
    <property type="entry name" value="KAsynt_C_assoc"/>
    <property type="match status" value="5"/>
</dbReference>
<dbReference type="InterPro" id="IPR041618">
    <property type="entry name" value="PKS_DE"/>
</dbReference>
<dbReference type="PROSITE" id="PS50075">
    <property type="entry name" value="CARRIER"/>
    <property type="match status" value="6"/>
</dbReference>
<dbReference type="FunFam" id="3.40.47.10:FF:000019">
    <property type="entry name" value="Polyketide synthase type I"/>
    <property type="match status" value="5"/>
</dbReference>
<dbReference type="InterPro" id="IPR016036">
    <property type="entry name" value="Malonyl_transacylase_ACP-bd"/>
</dbReference>
<feature type="domain" description="Carrier" evidence="13">
    <location>
        <begin position="7591"/>
        <end position="7666"/>
    </location>
</feature>
<dbReference type="InterPro" id="IPR042104">
    <property type="entry name" value="PKS_dehydratase_sf"/>
</dbReference>
<dbReference type="InterPro" id="IPR049552">
    <property type="entry name" value="PKS_DH_N"/>
</dbReference>
<dbReference type="Pfam" id="PF00550">
    <property type="entry name" value="PP-binding"/>
    <property type="match status" value="6"/>
</dbReference>
<dbReference type="Gene3D" id="6.10.140.1830">
    <property type="match status" value="2"/>
</dbReference>
<feature type="domain" description="Carrier" evidence="13">
    <location>
        <begin position="38"/>
        <end position="113"/>
    </location>
</feature>
<feature type="domain" description="PKS/mFAS DH" evidence="15">
    <location>
        <begin position="2452"/>
        <end position="2717"/>
    </location>
</feature>
<dbReference type="CDD" id="cd00833">
    <property type="entry name" value="PKS"/>
    <property type="match status" value="5"/>
</dbReference>
<feature type="active site" description="Proton acceptor; for dehydratase activity" evidence="12">
    <location>
        <position position="5498"/>
    </location>
</feature>
<dbReference type="Pfam" id="PF18369">
    <property type="entry name" value="PKS_DE"/>
    <property type="match status" value="2"/>
</dbReference>
<comment type="subunit">
    <text evidence="10">Homodimer. Erythronolide synthase is composed of EryAI, EryAII and EryAIII multimodular (2 modules) polypeptides each coding for a functional synthase subunit which participates in 2 of the six FAS-like elongation steps required for formation of the polyketide. Module 1, 2, 3, 4, 5, and 6 participating in biosynthesis steps 1, 2, 3, 4, 5, and 6, respectively.</text>
</comment>
<dbReference type="GO" id="GO:0031177">
    <property type="term" value="F:phosphopantetheine binding"/>
    <property type="evidence" value="ECO:0007669"/>
    <property type="project" value="InterPro"/>
</dbReference>
<feature type="active site" description="Proton donor; for dehydratase activity" evidence="12">
    <location>
        <position position="5658"/>
    </location>
</feature>
<dbReference type="InterPro" id="IPR032821">
    <property type="entry name" value="PKS_assoc"/>
</dbReference>
<evidence type="ECO:0000313" key="16">
    <source>
        <dbReference type="EMBL" id="MCS7479348.1"/>
    </source>
</evidence>
<dbReference type="InterPro" id="IPR016039">
    <property type="entry name" value="Thiolase-like"/>
</dbReference>
<dbReference type="Pfam" id="PF02801">
    <property type="entry name" value="Ketoacyl-synt_C"/>
    <property type="match status" value="5"/>
</dbReference>
<dbReference type="InterPro" id="IPR055123">
    <property type="entry name" value="SpnB-like_Rossmann"/>
</dbReference>
<dbReference type="SMART" id="SM00822">
    <property type="entry name" value="PKS_KR"/>
    <property type="match status" value="5"/>
</dbReference>
<dbReference type="Gene3D" id="3.30.70.3290">
    <property type="match status" value="5"/>
</dbReference>
<dbReference type="Pfam" id="PF14765">
    <property type="entry name" value="PS-DH"/>
    <property type="match status" value="2"/>
</dbReference>
<dbReference type="InterPro" id="IPR013968">
    <property type="entry name" value="PKS_KR"/>
</dbReference>
<dbReference type="InterPro" id="IPR001227">
    <property type="entry name" value="Ac_transferase_dom_sf"/>
</dbReference>
<feature type="domain" description="Ketosynthase family 3 (KS3)" evidence="14">
    <location>
        <begin position="4620"/>
        <end position="5044"/>
    </location>
</feature>
<dbReference type="SUPFAM" id="SSF51735">
    <property type="entry name" value="NAD(P)-binding Rossmann-fold domains"/>
    <property type="match status" value="10"/>
</dbReference>
<dbReference type="InterPro" id="IPR049900">
    <property type="entry name" value="PKS_mFAS_DH"/>
</dbReference>
<dbReference type="PROSITE" id="PS52019">
    <property type="entry name" value="PKS_MFAS_DH"/>
    <property type="match status" value="2"/>
</dbReference>
<dbReference type="GO" id="GO:0047879">
    <property type="term" value="F:erythronolide synthase activity"/>
    <property type="evidence" value="ECO:0007669"/>
    <property type="project" value="UniProtKB-EC"/>
</dbReference>
<dbReference type="InterPro" id="IPR020841">
    <property type="entry name" value="PKS_Beta-ketoAc_synthase_dom"/>
</dbReference>